<comment type="similarity">
    <text evidence="1">Belongs to the guanylate kinase family.</text>
</comment>
<dbReference type="PROSITE" id="PS50052">
    <property type="entry name" value="GUANYLATE_KINASE_2"/>
    <property type="match status" value="1"/>
</dbReference>
<dbReference type="GO" id="GO:0005829">
    <property type="term" value="C:cytosol"/>
    <property type="evidence" value="ECO:0007669"/>
    <property type="project" value="TreeGrafter"/>
</dbReference>
<proteinExistence type="inferred from homology"/>
<evidence type="ECO:0000313" key="5">
    <source>
        <dbReference type="EMBL" id="ELA42567.1"/>
    </source>
</evidence>
<dbReference type="GeneID" id="19881037"/>
<evidence type="ECO:0000256" key="1">
    <source>
        <dbReference type="ARBA" id="ARBA00005790"/>
    </source>
</evidence>
<dbReference type="GO" id="GO:0004385">
    <property type="term" value="F:GMP kinase activity"/>
    <property type="evidence" value="ECO:0007669"/>
    <property type="project" value="TreeGrafter"/>
</dbReference>
<keyword evidence="3" id="KW-0418">Kinase</keyword>
<dbReference type="Gene3D" id="3.40.50.300">
    <property type="entry name" value="P-loop containing nucleotide triphosphate hydrolases"/>
    <property type="match status" value="1"/>
</dbReference>
<dbReference type="InterPro" id="IPR008144">
    <property type="entry name" value="Guanylate_kin-like_dom"/>
</dbReference>
<dbReference type="CDD" id="cd00071">
    <property type="entry name" value="GMPK"/>
    <property type="match status" value="1"/>
</dbReference>
<feature type="domain" description="Guanylate kinase-like" evidence="4">
    <location>
        <begin position="3"/>
        <end position="186"/>
    </location>
</feature>
<dbReference type="AlphaFoldDB" id="L2GQG1"/>
<dbReference type="InterPro" id="IPR020590">
    <property type="entry name" value="Guanylate_kinase_CS"/>
</dbReference>
<dbReference type="SMART" id="SM00072">
    <property type="entry name" value="GuKc"/>
    <property type="match status" value="1"/>
</dbReference>
<dbReference type="EMBL" id="JH370131">
    <property type="protein sequence ID" value="ELA42567.1"/>
    <property type="molecule type" value="Genomic_DNA"/>
</dbReference>
<name>L2GQG1_VITCO</name>
<evidence type="ECO:0000259" key="4">
    <source>
        <dbReference type="PROSITE" id="PS50052"/>
    </source>
</evidence>
<dbReference type="RefSeq" id="XP_007603772.1">
    <property type="nucleotide sequence ID" value="XM_007603710.1"/>
</dbReference>
<dbReference type="PROSITE" id="PS00856">
    <property type="entry name" value="GUANYLATE_KINASE_1"/>
    <property type="match status" value="1"/>
</dbReference>
<dbReference type="OMA" id="IFVFTGP"/>
<dbReference type="PANTHER" id="PTHR23117">
    <property type="entry name" value="GUANYLATE KINASE-RELATED"/>
    <property type="match status" value="1"/>
</dbReference>
<keyword evidence="6" id="KW-1185">Reference proteome</keyword>
<gene>
    <name evidence="5" type="ORF">VICG_00319</name>
</gene>
<dbReference type="Proteomes" id="UP000011082">
    <property type="component" value="Unassembled WGS sequence"/>
</dbReference>
<reference evidence="6" key="1">
    <citation type="submission" date="2011-05" db="EMBL/GenBank/DDBJ databases">
        <title>The genome sequence of Vittaforma corneae strain ATCC 50505.</title>
        <authorList>
            <consortium name="The Broad Institute Genome Sequencing Platform"/>
            <person name="Cuomo C."/>
            <person name="Didier E."/>
            <person name="Bowers L."/>
            <person name="Young S.K."/>
            <person name="Zeng Q."/>
            <person name="Gargeya S."/>
            <person name="Fitzgerald M."/>
            <person name="Haas B."/>
            <person name="Abouelleil A."/>
            <person name="Alvarado L."/>
            <person name="Arachchi H.M."/>
            <person name="Berlin A."/>
            <person name="Chapman S.B."/>
            <person name="Gearin G."/>
            <person name="Goldberg J."/>
            <person name="Griggs A."/>
            <person name="Gujja S."/>
            <person name="Hansen M."/>
            <person name="Heiman D."/>
            <person name="Howarth C."/>
            <person name="Larimer J."/>
            <person name="Lui A."/>
            <person name="MacDonald P.J.P."/>
            <person name="McCowen C."/>
            <person name="Montmayeur A."/>
            <person name="Murphy C."/>
            <person name="Neiman D."/>
            <person name="Pearson M."/>
            <person name="Priest M."/>
            <person name="Roberts A."/>
            <person name="Saif S."/>
            <person name="Shea T."/>
            <person name="Sisk P."/>
            <person name="Stolte C."/>
            <person name="Sykes S."/>
            <person name="Wortman J."/>
            <person name="Nusbaum C."/>
            <person name="Birren B."/>
        </authorList>
    </citation>
    <scope>NUCLEOTIDE SEQUENCE [LARGE SCALE GENOMIC DNA]</scope>
    <source>
        <strain evidence="6">ATCC 50505</strain>
    </source>
</reference>
<dbReference type="STRING" id="993615.L2GQG1"/>
<dbReference type="Pfam" id="PF00625">
    <property type="entry name" value="Guanylate_kin"/>
    <property type="match status" value="1"/>
</dbReference>
<dbReference type="InterPro" id="IPR027417">
    <property type="entry name" value="P-loop_NTPase"/>
</dbReference>
<dbReference type="InterPro" id="IPR008145">
    <property type="entry name" value="GK/Ca_channel_bsu"/>
</dbReference>
<evidence type="ECO:0000256" key="3">
    <source>
        <dbReference type="ARBA" id="ARBA00022777"/>
    </source>
</evidence>
<dbReference type="OrthoDB" id="6334211at2759"/>
<evidence type="ECO:0000256" key="2">
    <source>
        <dbReference type="ARBA" id="ARBA00022679"/>
    </source>
</evidence>
<protein>
    <recommendedName>
        <fullName evidence="4">Guanylate kinase-like domain-containing protein</fullName>
    </recommendedName>
</protein>
<dbReference type="PANTHER" id="PTHR23117:SF13">
    <property type="entry name" value="GUANYLATE KINASE"/>
    <property type="match status" value="1"/>
</dbReference>
<dbReference type="VEuPathDB" id="MicrosporidiaDB:VICG_00319"/>
<dbReference type="HOGENOM" id="CLU_001715_1_2_1"/>
<keyword evidence="2" id="KW-0808">Transferase</keyword>
<dbReference type="InParanoid" id="L2GQG1"/>
<organism evidence="5 6">
    <name type="scientific">Vittaforma corneae (strain ATCC 50505)</name>
    <name type="common">Microsporidian parasite</name>
    <name type="synonym">Nosema corneum</name>
    <dbReference type="NCBI Taxonomy" id="993615"/>
    <lineage>
        <taxon>Eukaryota</taxon>
        <taxon>Fungi</taxon>
        <taxon>Fungi incertae sedis</taxon>
        <taxon>Microsporidia</taxon>
        <taxon>Nosematidae</taxon>
        <taxon>Vittaforma</taxon>
    </lineage>
</organism>
<accession>L2GQG1</accession>
<dbReference type="SUPFAM" id="SSF52540">
    <property type="entry name" value="P-loop containing nucleoside triphosphate hydrolases"/>
    <property type="match status" value="1"/>
</dbReference>
<evidence type="ECO:0000313" key="6">
    <source>
        <dbReference type="Proteomes" id="UP000011082"/>
    </source>
</evidence>
<sequence length="199" mass="23532">MASKFLVITGPSGAGKTTVIEYLLKVPLFELSVSYTTREPRKDEIDGKYYFFISKEEFERKIAENFFVEYVEFNGNYYGTPHKSLEEDKIVILDIELGGLRFFKQRNPRSFFCLIKVDRSTMEKRLLKRVYSNFEGDLQVDEDDFKKRMCSFDLFNEVEQQFEFNKIIDNSKSIENTLRQAQDLADEVIEYYDVICKDL</sequence>